<evidence type="ECO:0000256" key="1">
    <source>
        <dbReference type="ARBA" id="ARBA00004651"/>
    </source>
</evidence>
<evidence type="ECO:0000256" key="10">
    <source>
        <dbReference type="ARBA" id="ARBA00039382"/>
    </source>
</evidence>
<evidence type="ECO:0000256" key="8">
    <source>
        <dbReference type="ARBA" id="ARBA00023136"/>
    </source>
</evidence>
<dbReference type="PANTHER" id="PTHR32196:SF29">
    <property type="entry name" value="AUTOINDUCER 2 IMPORT SYSTEM PERMEASE PROTEIN LSRC"/>
    <property type="match status" value="1"/>
</dbReference>
<comment type="caution">
    <text evidence="12">The sequence shown here is derived from an EMBL/GenBank/DDBJ whole genome shotgun (WGS) entry which is preliminary data.</text>
</comment>
<comment type="subunit">
    <text evidence="2">The complex is composed of two ATP-binding proteins (LsrA), two transmembrane proteins (LsrC and LsrD) and a solute-binding protein (LsrB).</text>
</comment>
<feature type="transmembrane region" description="Helical" evidence="11">
    <location>
        <begin position="12"/>
        <end position="30"/>
    </location>
</feature>
<dbReference type="CDD" id="cd06579">
    <property type="entry name" value="TM_PBP1_transp_AraH_like"/>
    <property type="match status" value="1"/>
</dbReference>
<proteinExistence type="predicted"/>
<evidence type="ECO:0000256" key="7">
    <source>
        <dbReference type="ARBA" id="ARBA00022989"/>
    </source>
</evidence>
<keyword evidence="5" id="KW-0997">Cell inner membrane</keyword>
<feature type="transmembrane region" description="Helical" evidence="11">
    <location>
        <begin position="121"/>
        <end position="140"/>
    </location>
</feature>
<feature type="transmembrane region" description="Helical" evidence="11">
    <location>
        <begin position="262"/>
        <end position="284"/>
    </location>
</feature>
<dbReference type="EMBL" id="SKFG01000046">
    <property type="protein sequence ID" value="TCZ69937.1"/>
    <property type="molecule type" value="Genomic_DNA"/>
</dbReference>
<evidence type="ECO:0000313" key="12">
    <source>
        <dbReference type="EMBL" id="TCZ69937.1"/>
    </source>
</evidence>
<evidence type="ECO:0000256" key="3">
    <source>
        <dbReference type="ARBA" id="ARBA00022448"/>
    </source>
</evidence>
<keyword evidence="13" id="KW-1185">Reference proteome</keyword>
<name>A0A4R4E063_9BACL</name>
<dbReference type="OrthoDB" id="9813906at2"/>
<accession>A0A4R4E063</accession>
<protein>
    <recommendedName>
        <fullName evidence="10">Autoinducer 2 import system permease protein LsrC</fullName>
    </recommendedName>
</protein>
<feature type="transmembrane region" description="Helical" evidence="11">
    <location>
        <begin position="36"/>
        <end position="57"/>
    </location>
</feature>
<feature type="transmembrane region" description="Helical" evidence="11">
    <location>
        <begin position="290"/>
        <end position="307"/>
    </location>
</feature>
<keyword evidence="3" id="KW-0813">Transport</keyword>
<feature type="transmembrane region" description="Helical" evidence="11">
    <location>
        <begin position="87"/>
        <end position="112"/>
    </location>
</feature>
<dbReference type="RefSeq" id="WP_132420486.1">
    <property type="nucleotide sequence ID" value="NZ_SKFG01000046.1"/>
</dbReference>
<feature type="transmembrane region" description="Helical" evidence="11">
    <location>
        <begin position="160"/>
        <end position="177"/>
    </location>
</feature>
<comment type="function">
    <text evidence="9">Part of the ABC transporter complex LsrABCD involved in autoinducer 2 (AI-2) import. Probably responsible for the translocation of the substrate across the membrane.</text>
</comment>
<evidence type="ECO:0000256" key="11">
    <source>
        <dbReference type="SAM" id="Phobius"/>
    </source>
</evidence>
<comment type="subcellular location">
    <subcellularLocation>
        <location evidence="1">Cell membrane</location>
        <topology evidence="1">Multi-pass membrane protein</topology>
    </subcellularLocation>
</comment>
<evidence type="ECO:0000256" key="2">
    <source>
        <dbReference type="ARBA" id="ARBA00011262"/>
    </source>
</evidence>
<feature type="transmembrane region" description="Helical" evidence="11">
    <location>
        <begin position="238"/>
        <end position="255"/>
    </location>
</feature>
<sequence length="325" mass="34333">MNKILKSRELSSLGVIIVIILAVGLFNPSFLSPNNIFQMVNGSAVYALVALGMAFVLFTGEIDVSVGATLGFSAAIAGTLITSGAPIFWAFLISILFGVIVGICNAVGVIFFKIPSIIMTLGTYGIIRGCIYVFTGGKWIENLPFEFKGLAQKLLFNSFSWFYISILLITLILYLLTSRTGVGKSFKAVGDNIDGAKLIGISVNRTKVLSFILCGAFAALAGVLYASRVGFITPTAGVGYEMIAIAACVIGGINLNGGVGTVWGSITGSLIMASISRILVFLGFPSTFDNTITGLLLIVIVVAGAVMNRRSAEKLRRERLSAKIG</sequence>
<dbReference type="GO" id="GO:0022857">
    <property type="term" value="F:transmembrane transporter activity"/>
    <property type="evidence" value="ECO:0007669"/>
    <property type="project" value="InterPro"/>
</dbReference>
<evidence type="ECO:0000256" key="9">
    <source>
        <dbReference type="ARBA" id="ARBA00025439"/>
    </source>
</evidence>
<feature type="transmembrane region" description="Helical" evidence="11">
    <location>
        <begin position="208"/>
        <end position="226"/>
    </location>
</feature>
<evidence type="ECO:0000256" key="6">
    <source>
        <dbReference type="ARBA" id="ARBA00022692"/>
    </source>
</evidence>
<dbReference type="InterPro" id="IPR001851">
    <property type="entry name" value="ABC_transp_permease"/>
</dbReference>
<keyword evidence="7 11" id="KW-1133">Transmembrane helix</keyword>
<feature type="transmembrane region" description="Helical" evidence="11">
    <location>
        <begin position="64"/>
        <end position="81"/>
    </location>
</feature>
<keyword evidence="8 11" id="KW-0472">Membrane</keyword>
<reference evidence="12 13" key="1">
    <citation type="submission" date="2019-03" db="EMBL/GenBank/DDBJ databases">
        <authorList>
            <person name="Kim M.K.M."/>
        </authorList>
    </citation>
    <scope>NUCLEOTIDE SEQUENCE [LARGE SCALE GENOMIC DNA]</scope>
    <source>
        <strain evidence="12 13">18JY21-1</strain>
    </source>
</reference>
<keyword evidence="6 11" id="KW-0812">Transmembrane</keyword>
<evidence type="ECO:0000313" key="13">
    <source>
        <dbReference type="Proteomes" id="UP000295418"/>
    </source>
</evidence>
<evidence type="ECO:0000256" key="4">
    <source>
        <dbReference type="ARBA" id="ARBA00022475"/>
    </source>
</evidence>
<evidence type="ECO:0000256" key="5">
    <source>
        <dbReference type="ARBA" id="ARBA00022519"/>
    </source>
</evidence>
<dbReference type="GO" id="GO:0005886">
    <property type="term" value="C:plasma membrane"/>
    <property type="evidence" value="ECO:0007669"/>
    <property type="project" value="UniProtKB-SubCell"/>
</dbReference>
<keyword evidence="4" id="KW-1003">Cell membrane</keyword>
<dbReference type="Proteomes" id="UP000295418">
    <property type="component" value="Unassembled WGS sequence"/>
</dbReference>
<dbReference type="PANTHER" id="PTHR32196">
    <property type="entry name" value="ABC TRANSPORTER PERMEASE PROTEIN YPHD-RELATED-RELATED"/>
    <property type="match status" value="1"/>
</dbReference>
<dbReference type="AlphaFoldDB" id="A0A4R4E063"/>
<organism evidence="12 13">
    <name type="scientific">Paenibacillus albiflavus</name>
    <dbReference type="NCBI Taxonomy" id="2545760"/>
    <lineage>
        <taxon>Bacteria</taxon>
        <taxon>Bacillati</taxon>
        <taxon>Bacillota</taxon>
        <taxon>Bacilli</taxon>
        <taxon>Bacillales</taxon>
        <taxon>Paenibacillaceae</taxon>
        <taxon>Paenibacillus</taxon>
    </lineage>
</organism>
<gene>
    <name evidence="12" type="ORF">E0485_23470</name>
</gene>
<dbReference type="Pfam" id="PF02653">
    <property type="entry name" value="BPD_transp_2"/>
    <property type="match status" value="1"/>
</dbReference>